<proteinExistence type="predicted"/>
<protein>
    <submittedName>
        <fullName evidence="1">Uncharacterized protein</fullName>
    </submittedName>
</protein>
<keyword evidence="2" id="KW-1185">Reference proteome</keyword>
<reference evidence="1" key="2">
    <citation type="submission" date="2020-06" db="EMBL/GenBank/DDBJ databases">
        <title>Helianthus annuus Genome sequencing and assembly Release 2.</title>
        <authorList>
            <person name="Gouzy J."/>
            <person name="Langlade N."/>
            <person name="Munos S."/>
        </authorList>
    </citation>
    <scope>NUCLEOTIDE SEQUENCE</scope>
    <source>
        <tissue evidence="1">Leaves</tissue>
    </source>
</reference>
<organism evidence="1 2">
    <name type="scientific">Helianthus annuus</name>
    <name type="common">Common sunflower</name>
    <dbReference type="NCBI Taxonomy" id="4232"/>
    <lineage>
        <taxon>Eukaryota</taxon>
        <taxon>Viridiplantae</taxon>
        <taxon>Streptophyta</taxon>
        <taxon>Embryophyta</taxon>
        <taxon>Tracheophyta</taxon>
        <taxon>Spermatophyta</taxon>
        <taxon>Magnoliopsida</taxon>
        <taxon>eudicotyledons</taxon>
        <taxon>Gunneridae</taxon>
        <taxon>Pentapetalae</taxon>
        <taxon>asterids</taxon>
        <taxon>campanulids</taxon>
        <taxon>Asterales</taxon>
        <taxon>Asteraceae</taxon>
        <taxon>Asteroideae</taxon>
        <taxon>Heliantheae alliance</taxon>
        <taxon>Heliantheae</taxon>
        <taxon>Helianthus</taxon>
    </lineage>
</organism>
<name>A0A9K3IX06_HELAN</name>
<dbReference type="Proteomes" id="UP000215914">
    <property type="component" value="Unassembled WGS sequence"/>
</dbReference>
<dbReference type="AlphaFoldDB" id="A0A9K3IX06"/>
<sequence>MEKKNIILSSPFAFSLNKQVISLSTLYHHHILLQPPPSTTTFSLHPQTHQKKNKLNKLIKFFSIILSIKFHFSLSAD</sequence>
<dbReference type="EMBL" id="MNCJ02000320">
    <property type="protein sequence ID" value="KAF5804419.1"/>
    <property type="molecule type" value="Genomic_DNA"/>
</dbReference>
<gene>
    <name evidence="1" type="ORF">HanXRQr2_Chr05g0196781</name>
</gene>
<evidence type="ECO:0000313" key="1">
    <source>
        <dbReference type="EMBL" id="KAF5804419.1"/>
    </source>
</evidence>
<comment type="caution">
    <text evidence="1">The sequence shown here is derived from an EMBL/GenBank/DDBJ whole genome shotgun (WGS) entry which is preliminary data.</text>
</comment>
<evidence type="ECO:0000313" key="2">
    <source>
        <dbReference type="Proteomes" id="UP000215914"/>
    </source>
</evidence>
<accession>A0A9K3IX06</accession>
<dbReference type="Gramene" id="mRNA:HanXRQr2_Chr05g0196781">
    <property type="protein sequence ID" value="CDS:HanXRQr2_Chr05g0196781.1"/>
    <property type="gene ID" value="HanXRQr2_Chr05g0196781"/>
</dbReference>
<reference evidence="1" key="1">
    <citation type="journal article" date="2017" name="Nature">
        <title>The sunflower genome provides insights into oil metabolism, flowering and Asterid evolution.</title>
        <authorList>
            <person name="Badouin H."/>
            <person name="Gouzy J."/>
            <person name="Grassa C.J."/>
            <person name="Murat F."/>
            <person name="Staton S.E."/>
            <person name="Cottret L."/>
            <person name="Lelandais-Briere C."/>
            <person name="Owens G.L."/>
            <person name="Carrere S."/>
            <person name="Mayjonade B."/>
            <person name="Legrand L."/>
            <person name="Gill N."/>
            <person name="Kane N.C."/>
            <person name="Bowers J.E."/>
            <person name="Hubner S."/>
            <person name="Bellec A."/>
            <person name="Berard A."/>
            <person name="Berges H."/>
            <person name="Blanchet N."/>
            <person name="Boniface M.C."/>
            <person name="Brunel D."/>
            <person name="Catrice O."/>
            <person name="Chaidir N."/>
            <person name="Claudel C."/>
            <person name="Donnadieu C."/>
            <person name="Faraut T."/>
            <person name="Fievet G."/>
            <person name="Helmstetter N."/>
            <person name="King M."/>
            <person name="Knapp S.J."/>
            <person name="Lai Z."/>
            <person name="Le Paslier M.C."/>
            <person name="Lippi Y."/>
            <person name="Lorenzon L."/>
            <person name="Mandel J.R."/>
            <person name="Marage G."/>
            <person name="Marchand G."/>
            <person name="Marquand E."/>
            <person name="Bret-Mestries E."/>
            <person name="Morien E."/>
            <person name="Nambeesan S."/>
            <person name="Nguyen T."/>
            <person name="Pegot-Espagnet P."/>
            <person name="Pouilly N."/>
            <person name="Raftis F."/>
            <person name="Sallet E."/>
            <person name="Schiex T."/>
            <person name="Thomas J."/>
            <person name="Vandecasteele C."/>
            <person name="Vares D."/>
            <person name="Vear F."/>
            <person name="Vautrin S."/>
            <person name="Crespi M."/>
            <person name="Mangin B."/>
            <person name="Burke J.M."/>
            <person name="Salse J."/>
            <person name="Munos S."/>
            <person name="Vincourt P."/>
            <person name="Rieseberg L.H."/>
            <person name="Langlade N.B."/>
        </authorList>
    </citation>
    <scope>NUCLEOTIDE SEQUENCE</scope>
    <source>
        <tissue evidence="1">Leaves</tissue>
    </source>
</reference>